<dbReference type="OrthoDB" id="1430845at2"/>
<dbReference type="EMBL" id="QURB01000001">
    <property type="protein sequence ID" value="RFC55750.1"/>
    <property type="molecule type" value="Genomic_DNA"/>
</dbReference>
<evidence type="ECO:0000313" key="1">
    <source>
        <dbReference type="EMBL" id="RFC55750.1"/>
    </source>
</evidence>
<evidence type="ECO:0000313" key="2">
    <source>
        <dbReference type="Proteomes" id="UP000257127"/>
    </source>
</evidence>
<protein>
    <submittedName>
        <fullName evidence="1">DUF2271 domain-containing protein</fullName>
    </submittedName>
</protein>
<dbReference type="Proteomes" id="UP000257127">
    <property type="component" value="Unassembled WGS sequence"/>
</dbReference>
<organism evidence="1 2">
    <name type="scientific">Brumimicrobium aurantiacum</name>
    <dbReference type="NCBI Taxonomy" id="1737063"/>
    <lineage>
        <taxon>Bacteria</taxon>
        <taxon>Pseudomonadati</taxon>
        <taxon>Bacteroidota</taxon>
        <taxon>Flavobacteriia</taxon>
        <taxon>Flavobacteriales</taxon>
        <taxon>Crocinitomicaceae</taxon>
        <taxon>Brumimicrobium</taxon>
    </lineage>
</organism>
<proteinExistence type="predicted"/>
<accession>A0A3E1F1R4</accession>
<gene>
    <name evidence="1" type="ORF">DXU93_02100</name>
</gene>
<comment type="caution">
    <text evidence="1">The sequence shown here is derived from an EMBL/GenBank/DDBJ whole genome shotgun (WGS) entry which is preliminary data.</text>
</comment>
<dbReference type="AlphaFoldDB" id="A0A3E1F1R4"/>
<keyword evidence="2" id="KW-1185">Reference proteome</keyword>
<dbReference type="RefSeq" id="WP_116879585.1">
    <property type="nucleotide sequence ID" value="NZ_QURB01000001.1"/>
</dbReference>
<name>A0A3E1F1R4_9FLAO</name>
<sequence length="167" mass="19058">MKRLSILGLFVVLTISLTSFVNKVNSGGGDYKCLIQLKNYQGEGAYVVISLIDNEGEYVKTLRVLGDDREWYPDLPAWNTFREKNRFQPRLDGITGASIGSGERSVVSFTLEEQYIDKGYTLRFETSVEDKKYHKEDVVIDLSKDNLSKGKYEGEKGYIRMIRLIPV</sequence>
<dbReference type="Pfam" id="PF10029">
    <property type="entry name" value="DUF2271"/>
    <property type="match status" value="1"/>
</dbReference>
<reference evidence="1 2" key="1">
    <citation type="submission" date="2018-08" db="EMBL/GenBank/DDBJ databases">
        <title>The draft genome squence of Brumimicrobium sp. N62.</title>
        <authorList>
            <person name="Du Z.-J."/>
            <person name="Luo H.-R."/>
        </authorList>
    </citation>
    <scope>NUCLEOTIDE SEQUENCE [LARGE SCALE GENOMIC DNA]</scope>
    <source>
        <strain evidence="1 2">N62</strain>
    </source>
</reference>
<dbReference type="InterPro" id="IPR014469">
    <property type="entry name" value="DUF2271"/>
</dbReference>